<dbReference type="EMBL" id="MLAK01001117">
    <property type="protein sequence ID" value="OHS97398.1"/>
    <property type="molecule type" value="Genomic_DNA"/>
</dbReference>
<dbReference type="Proteomes" id="UP000179807">
    <property type="component" value="Unassembled WGS sequence"/>
</dbReference>
<evidence type="ECO:0000313" key="3">
    <source>
        <dbReference type="Proteomes" id="UP000179807"/>
    </source>
</evidence>
<comment type="caution">
    <text evidence="2">The sequence shown here is derived from an EMBL/GenBank/DDBJ whole genome shotgun (WGS) entry which is preliminary data.</text>
</comment>
<feature type="compositionally biased region" description="Polar residues" evidence="1">
    <location>
        <begin position="356"/>
        <end position="371"/>
    </location>
</feature>
<gene>
    <name evidence="2" type="ORF">TRFO_36374</name>
</gene>
<organism evidence="2 3">
    <name type="scientific">Tritrichomonas foetus</name>
    <dbReference type="NCBI Taxonomy" id="1144522"/>
    <lineage>
        <taxon>Eukaryota</taxon>
        <taxon>Metamonada</taxon>
        <taxon>Parabasalia</taxon>
        <taxon>Tritrichomonadida</taxon>
        <taxon>Tritrichomonadidae</taxon>
        <taxon>Tritrichomonas</taxon>
    </lineage>
</organism>
<proteinExistence type="predicted"/>
<evidence type="ECO:0000313" key="2">
    <source>
        <dbReference type="EMBL" id="OHS97398.1"/>
    </source>
</evidence>
<protein>
    <submittedName>
        <fullName evidence="2">Uncharacterized protein</fullName>
    </submittedName>
</protein>
<dbReference type="RefSeq" id="XP_068350535.1">
    <property type="nucleotide sequence ID" value="XM_068510796.1"/>
</dbReference>
<keyword evidence="3" id="KW-1185">Reference proteome</keyword>
<accession>A0A1J4JDX5</accession>
<sequence>MNEESFKEILTKYMTEKSIYELQLHVVNASVEKLKSDFITLFKKESIFCHFSYLMHSDGINLTEDSLGFPLKPVKMLSLAQSLKLFQRPNHRERFCHIIHHLHDNFDLFAKIIYYTFTSNRIGFGRDDFSYFVYHTFPAIFYYFYDLNETNSAIYFLLKLLNLNQESYQEKIDANHTFILEFISSFFLASNSLLYFDFVLKKNLKEFLNDSMKRNYTYSKNKDGKINRDRYWSLCIRFASKMMTRMIQGFELIPIQIRLFFFILVKECKYAFNDSKVFFVIFECFICKYLEVLENNEAISDICSLIRCCYPKTMRNEYLYNILYERHDLLTLSQHMCDFISLFVEKSYQKQNLLQNHPNNTRHLPSTTSKKPNIPHPKASNNNQQFLNSKYIQPATQNFVNSNFTNCDQKDQIVTKSMRISESNIELSQVSKSKSYKLNSQPISDNRALTDNDLDYLKKMNAIKMNSDQEKLKQTNNTTDNKVKNIADIKSTINSMEFDSKFSDMNFEVNSVVTSRDLDLFYKVVDFSLSQIKKLKSRPVEFLNLFEGIAGMKEVTDKKMFELKKWSNKSKFIIEPVDDNFSDILSQIDVRHGFQTVQELIDKIELINGRRLNDLHRYNLLNAPDKLKTVLTNMLNHRNYLMKINDSMITKEIYLNQKNWEYKSITQKYTVRYIDKVIIGEIIRHSDDVLLAYNKLTTDRIGNTKVINTLLNFLTPKLKKHRLTENSQHLIMRALFDNILNCIFNLNRLLNEADLNFYAEPTQFENKMNLHLKNFFNKNRNENDSTRDDLINKLANELRNVSLKNNTPMECLREILHIILKFKNFNPDFISIGVSMSANTDLFSIYNFANDCLNMKILQESIFKKEEADAIAYFQNAMLTIWTLTL</sequence>
<dbReference type="AlphaFoldDB" id="A0A1J4JDX5"/>
<name>A0A1J4JDX5_9EUKA</name>
<dbReference type="GeneID" id="94845500"/>
<dbReference type="VEuPathDB" id="TrichDB:TRFO_36374"/>
<evidence type="ECO:0000256" key="1">
    <source>
        <dbReference type="SAM" id="MobiDB-lite"/>
    </source>
</evidence>
<reference evidence="2" key="1">
    <citation type="submission" date="2016-10" db="EMBL/GenBank/DDBJ databases">
        <authorList>
            <person name="Benchimol M."/>
            <person name="Almeida L.G."/>
            <person name="Vasconcelos A.T."/>
            <person name="Perreira-Neves A."/>
            <person name="Rosa I.A."/>
            <person name="Tasca T."/>
            <person name="Bogo M.R."/>
            <person name="de Souza W."/>
        </authorList>
    </citation>
    <scope>NUCLEOTIDE SEQUENCE [LARGE SCALE GENOMIC DNA]</scope>
    <source>
        <strain evidence="2">K</strain>
    </source>
</reference>
<feature type="region of interest" description="Disordered" evidence="1">
    <location>
        <begin position="356"/>
        <end position="383"/>
    </location>
</feature>